<keyword evidence="3 6" id="KW-0238">DNA-binding</keyword>
<keyword evidence="4 6" id="KW-0371">Homeobox</keyword>
<dbReference type="GO" id="GO:0048468">
    <property type="term" value="P:cell development"/>
    <property type="evidence" value="ECO:0007669"/>
    <property type="project" value="TreeGrafter"/>
</dbReference>
<dbReference type="InterPro" id="IPR017970">
    <property type="entry name" value="Homeobox_CS"/>
</dbReference>
<proteinExistence type="inferred from homology"/>
<dbReference type="InterPro" id="IPR008422">
    <property type="entry name" value="KN_HD"/>
</dbReference>
<dbReference type="AlphaFoldDB" id="A0AAW0P9T3"/>
<dbReference type="GO" id="GO:0030182">
    <property type="term" value="P:neuron differentiation"/>
    <property type="evidence" value="ECO:0007669"/>
    <property type="project" value="TreeGrafter"/>
</dbReference>
<comment type="subcellular location">
    <subcellularLocation>
        <location evidence="1 6">Nucleus</location>
    </subcellularLocation>
</comment>
<gene>
    <name evidence="9" type="ORF">WMY93_013696</name>
</gene>
<feature type="compositionally biased region" description="Basic and acidic residues" evidence="7">
    <location>
        <begin position="226"/>
        <end position="240"/>
    </location>
</feature>
<dbReference type="Gene3D" id="1.10.10.60">
    <property type="entry name" value="Homeodomain-like"/>
    <property type="match status" value="1"/>
</dbReference>
<evidence type="ECO:0000256" key="3">
    <source>
        <dbReference type="ARBA" id="ARBA00023125"/>
    </source>
</evidence>
<evidence type="ECO:0000256" key="6">
    <source>
        <dbReference type="PROSITE-ProRule" id="PRU00108"/>
    </source>
</evidence>
<evidence type="ECO:0000313" key="9">
    <source>
        <dbReference type="EMBL" id="KAK7913485.1"/>
    </source>
</evidence>
<dbReference type="PANTHER" id="PTHR11211">
    <property type="entry name" value="IROQUOIS-CLASS HOMEODOMAIN PROTEIN IRX"/>
    <property type="match status" value="1"/>
</dbReference>
<dbReference type="GO" id="GO:0000981">
    <property type="term" value="F:DNA-binding transcription factor activity, RNA polymerase II-specific"/>
    <property type="evidence" value="ECO:0007669"/>
    <property type="project" value="InterPro"/>
</dbReference>
<feature type="DNA-binding region" description="Homeobox" evidence="6">
    <location>
        <begin position="155"/>
        <end position="217"/>
    </location>
</feature>
<comment type="caution">
    <text evidence="9">The sequence shown here is derived from an EMBL/GenBank/DDBJ whole genome shotgun (WGS) entry which is preliminary data.</text>
</comment>
<feature type="region of interest" description="Disordered" evidence="7">
    <location>
        <begin position="217"/>
        <end position="240"/>
    </location>
</feature>
<comment type="similarity">
    <text evidence="2">Belongs to the TALE/IRO homeobox family.</text>
</comment>
<dbReference type="InterPro" id="IPR001356">
    <property type="entry name" value="HD"/>
</dbReference>
<sequence>MGTKDAMSFSQFGYPYNATSQFFVSANPSTTCCDSISRSVSDGTSASQTAAAASFCCPSYENRLLASSRTELNTALGVYSSPYAAAAAASHNYANYFPYSTDPSAIYSSLNPQYEIKDSTGALHSGIAQTAAYYPYDHSLGQYQYDRYGTVDFNGTARRKNATRETTSTLKTWLYEHRKNPYPTKGEKIMLAIITKMTLTQVSTWFANARRRLKKENKMTWSPKNKAGEERKDELDKSDHNCVTKDTTNCKEEKDLHLSDLDDMDDEDCDKLDSDCEKVTGDDPDLQQAMSISGSLQKRDCSSELNLSLPNTFHSTFSCPIKGSLPSLTSNYSDSVVSRSSSSPMGSLSHFESPDKPKIWSLARTAALGVILSPQQPQQGSELRTGSSCQLQSTRLPVSPAGQCAGIRTLSDNSNLSNSENSFFSESSVLHSKVYGAGSYSHKGIHLHCSSYAGLTDTYPYATTIEGFPGGKAEPPSPDLSQACATLADDKVTAFRPVMKR</sequence>
<reference evidence="10" key="1">
    <citation type="submission" date="2024-04" db="EMBL/GenBank/DDBJ databases">
        <title>Salinicola lusitanus LLJ914,a marine bacterium isolated from the Okinawa Trough.</title>
        <authorList>
            <person name="Li J."/>
        </authorList>
    </citation>
    <scope>NUCLEOTIDE SEQUENCE [LARGE SCALE GENOMIC DNA]</scope>
</reference>
<evidence type="ECO:0000256" key="1">
    <source>
        <dbReference type="ARBA" id="ARBA00004123"/>
    </source>
</evidence>
<accession>A0AAW0P9T3</accession>
<evidence type="ECO:0000313" key="10">
    <source>
        <dbReference type="Proteomes" id="UP001460270"/>
    </source>
</evidence>
<keyword evidence="10" id="KW-1185">Reference proteome</keyword>
<dbReference type="FunFam" id="1.10.10.60:FF:000003">
    <property type="entry name" value="Iroquois-class homeobox protein IRX"/>
    <property type="match status" value="1"/>
</dbReference>
<keyword evidence="5 6" id="KW-0539">Nucleus</keyword>
<dbReference type="SMART" id="SM00389">
    <property type="entry name" value="HOX"/>
    <property type="match status" value="1"/>
</dbReference>
<dbReference type="PANTHER" id="PTHR11211:SF47">
    <property type="entry name" value="IROQUOIS HOMEOBOX PROTEIN 6A"/>
    <property type="match status" value="1"/>
</dbReference>
<dbReference type="GO" id="GO:0000978">
    <property type="term" value="F:RNA polymerase II cis-regulatory region sequence-specific DNA binding"/>
    <property type="evidence" value="ECO:0007669"/>
    <property type="project" value="TreeGrafter"/>
</dbReference>
<feature type="domain" description="Homeobox" evidence="8">
    <location>
        <begin position="153"/>
        <end position="216"/>
    </location>
</feature>
<dbReference type="EMBL" id="JBBPFD010000009">
    <property type="protein sequence ID" value="KAK7913485.1"/>
    <property type="molecule type" value="Genomic_DNA"/>
</dbReference>
<dbReference type="CDD" id="cd00086">
    <property type="entry name" value="homeodomain"/>
    <property type="match status" value="1"/>
</dbReference>
<dbReference type="PROSITE" id="PS50071">
    <property type="entry name" value="HOMEOBOX_2"/>
    <property type="match status" value="1"/>
</dbReference>
<evidence type="ECO:0000256" key="4">
    <source>
        <dbReference type="ARBA" id="ARBA00023155"/>
    </source>
</evidence>
<dbReference type="Proteomes" id="UP001460270">
    <property type="component" value="Unassembled WGS sequence"/>
</dbReference>
<name>A0AAW0P9T3_9GOBI</name>
<evidence type="ECO:0000256" key="7">
    <source>
        <dbReference type="SAM" id="MobiDB-lite"/>
    </source>
</evidence>
<organism evidence="9 10">
    <name type="scientific">Mugilogobius chulae</name>
    <name type="common">yellowstripe goby</name>
    <dbReference type="NCBI Taxonomy" id="88201"/>
    <lineage>
        <taxon>Eukaryota</taxon>
        <taxon>Metazoa</taxon>
        <taxon>Chordata</taxon>
        <taxon>Craniata</taxon>
        <taxon>Vertebrata</taxon>
        <taxon>Euteleostomi</taxon>
        <taxon>Actinopterygii</taxon>
        <taxon>Neopterygii</taxon>
        <taxon>Teleostei</taxon>
        <taxon>Neoteleostei</taxon>
        <taxon>Acanthomorphata</taxon>
        <taxon>Gobiaria</taxon>
        <taxon>Gobiiformes</taxon>
        <taxon>Gobioidei</taxon>
        <taxon>Gobiidae</taxon>
        <taxon>Gobionellinae</taxon>
        <taxon>Mugilogobius</taxon>
    </lineage>
</organism>
<dbReference type="Pfam" id="PF05920">
    <property type="entry name" value="Homeobox_KN"/>
    <property type="match status" value="1"/>
</dbReference>
<dbReference type="GO" id="GO:0005634">
    <property type="term" value="C:nucleus"/>
    <property type="evidence" value="ECO:0007669"/>
    <property type="project" value="UniProtKB-SubCell"/>
</dbReference>
<dbReference type="SUPFAM" id="SSF46689">
    <property type="entry name" value="Homeodomain-like"/>
    <property type="match status" value="1"/>
</dbReference>
<protein>
    <recommendedName>
        <fullName evidence="8">Homeobox domain-containing protein</fullName>
    </recommendedName>
</protein>
<evidence type="ECO:0000259" key="8">
    <source>
        <dbReference type="PROSITE" id="PS50071"/>
    </source>
</evidence>
<evidence type="ECO:0000256" key="2">
    <source>
        <dbReference type="ARBA" id="ARBA00008446"/>
    </source>
</evidence>
<dbReference type="PROSITE" id="PS00027">
    <property type="entry name" value="HOMEOBOX_1"/>
    <property type="match status" value="1"/>
</dbReference>
<dbReference type="InterPro" id="IPR009057">
    <property type="entry name" value="Homeodomain-like_sf"/>
</dbReference>
<evidence type="ECO:0000256" key="5">
    <source>
        <dbReference type="ARBA" id="ARBA00023242"/>
    </source>
</evidence>